<evidence type="ECO:0000259" key="3">
    <source>
        <dbReference type="PROSITE" id="PS50206"/>
    </source>
</evidence>
<dbReference type="InterPro" id="IPR036873">
    <property type="entry name" value="Rhodanese-like_dom_sf"/>
</dbReference>
<dbReference type="EMBL" id="JBGBPQ010000005">
    <property type="protein sequence ID" value="KAL1523550.1"/>
    <property type="molecule type" value="Genomic_DNA"/>
</dbReference>
<dbReference type="Proteomes" id="UP001515480">
    <property type="component" value="Unassembled WGS sequence"/>
</dbReference>
<protein>
    <recommendedName>
        <fullName evidence="3">Rhodanese domain-containing protein</fullName>
    </recommendedName>
</protein>
<evidence type="ECO:0000313" key="4">
    <source>
        <dbReference type="EMBL" id="KAL1523550.1"/>
    </source>
</evidence>
<gene>
    <name evidence="4" type="ORF">AB1Y20_018486</name>
</gene>
<evidence type="ECO:0000256" key="1">
    <source>
        <dbReference type="ARBA" id="ARBA00022679"/>
    </source>
</evidence>
<dbReference type="PROSITE" id="PS50206">
    <property type="entry name" value="RHODANESE_3"/>
    <property type="match status" value="2"/>
</dbReference>
<evidence type="ECO:0000256" key="2">
    <source>
        <dbReference type="ARBA" id="ARBA00022737"/>
    </source>
</evidence>
<dbReference type="PANTHER" id="PTHR11364:SF27">
    <property type="entry name" value="SULFURTRANSFERASE"/>
    <property type="match status" value="1"/>
</dbReference>
<dbReference type="InterPro" id="IPR001763">
    <property type="entry name" value="Rhodanese-like_dom"/>
</dbReference>
<name>A0AB34JQ35_PRYPA</name>
<feature type="domain" description="Rhodanese" evidence="3">
    <location>
        <begin position="165"/>
        <end position="281"/>
    </location>
</feature>
<dbReference type="Gene3D" id="3.40.250.10">
    <property type="entry name" value="Rhodanese-like domain"/>
    <property type="match status" value="2"/>
</dbReference>
<dbReference type="GO" id="GO:0004792">
    <property type="term" value="F:thiosulfate-cyanide sulfurtransferase activity"/>
    <property type="evidence" value="ECO:0007669"/>
    <property type="project" value="TreeGrafter"/>
</dbReference>
<dbReference type="PANTHER" id="PTHR11364">
    <property type="entry name" value="THIOSULFATE SULFERTANSFERASE"/>
    <property type="match status" value="1"/>
</dbReference>
<organism evidence="4 5">
    <name type="scientific">Prymnesium parvum</name>
    <name type="common">Toxic golden alga</name>
    <dbReference type="NCBI Taxonomy" id="97485"/>
    <lineage>
        <taxon>Eukaryota</taxon>
        <taxon>Haptista</taxon>
        <taxon>Haptophyta</taxon>
        <taxon>Prymnesiophyceae</taxon>
        <taxon>Prymnesiales</taxon>
        <taxon>Prymnesiaceae</taxon>
        <taxon>Prymnesium</taxon>
    </lineage>
</organism>
<keyword evidence="2" id="KW-0677">Repeat</keyword>
<dbReference type="CDD" id="cd01448">
    <property type="entry name" value="TST_Repeat_1"/>
    <property type="match status" value="1"/>
</dbReference>
<dbReference type="InterPro" id="IPR045078">
    <property type="entry name" value="TST/MPST-like"/>
</dbReference>
<reference evidence="4 5" key="1">
    <citation type="journal article" date="2024" name="Science">
        <title>Giant polyketide synthase enzymes in the biosynthesis of giant marine polyether toxins.</title>
        <authorList>
            <person name="Fallon T.R."/>
            <person name="Shende V.V."/>
            <person name="Wierzbicki I.H."/>
            <person name="Pendleton A.L."/>
            <person name="Watervoot N.F."/>
            <person name="Auber R.P."/>
            <person name="Gonzalez D.J."/>
            <person name="Wisecaver J.H."/>
            <person name="Moore B.S."/>
        </authorList>
    </citation>
    <scope>NUCLEOTIDE SEQUENCE [LARGE SCALE GENOMIC DNA]</scope>
    <source>
        <strain evidence="4 5">12B1</strain>
    </source>
</reference>
<evidence type="ECO:0000313" key="5">
    <source>
        <dbReference type="Proteomes" id="UP001515480"/>
    </source>
</evidence>
<accession>A0AB34JQ35</accession>
<proteinExistence type="predicted"/>
<feature type="domain" description="Rhodanese" evidence="3">
    <location>
        <begin position="18"/>
        <end position="134"/>
    </location>
</feature>
<keyword evidence="5" id="KW-1185">Reference proteome</keyword>
<keyword evidence="1" id="KW-0808">Transferase</keyword>
<sequence>MTRPPSLVSASWLSSRIDRSSLKLIDASWYLPAAGRSGYDEFLSRRLPRAQFFDIDASDAASPLPHMLPSAASFARRMTALGVGAADHVVCYDGHGIFSSARLWWMLRAHGHAAASVLDGGIGAWQALGLPLETGDPPPPQPAAEPFVATLDPAAVCALDDVTAAIGQATIVDARSRARFEGRVAEARAGCRSGHIPRSVNLPFDELLDPSTRTMLPPPRLAEAFAAAGVDASGSAPLIATCGSGVTAAVLLLALHQLGREGRLYDGSWAEWGARDDLPIATGPADQS</sequence>
<dbReference type="SUPFAM" id="SSF52821">
    <property type="entry name" value="Rhodanese/Cell cycle control phosphatase"/>
    <property type="match status" value="2"/>
</dbReference>
<dbReference type="AlphaFoldDB" id="A0AB34JQ35"/>
<dbReference type="CDD" id="cd01449">
    <property type="entry name" value="TST_Repeat_2"/>
    <property type="match status" value="1"/>
</dbReference>
<comment type="caution">
    <text evidence="4">The sequence shown here is derived from an EMBL/GenBank/DDBJ whole genome shotgun (WGS) entry which is preliminary data.</text>
</comment>
<dbReference type="Pfam" id="PF00581">
    <property type="entry name" value="Rhodanese"/>
    <property type="match status" value="2"/>
</dbReference>
<dbReference type="SMART" id="SM00450">
    <property type="entry name" value="RHOD"/>
    <property type="match status" value="2"/>
</dbReference>
<dbReference type="GO" id="GO:0005739">
    <property type="term" value="C:mitochondrion"/>
    <property type="evidence" value="ECO:0007669"/>
    <property type="project" value="TreeGrafter"/>
</dbReference>